<keyword evidence="10" id="KW-1185">Reference proteome</keyword>
<dbReference type="InterPro" id="IPR001915">
    <property type="entry name" value="Peptidase_M48"/>
</dbReference>
<gene>
    <name evidence="9" type="ORF">ACFPH6_15615</name>
</gene>
<evidence type="ECO:0000256" key="2">
    <source>
        <dbReference type="ARBA" id="ARBA00022723"/>
    </source>
</evidence>
<comment type="cofactor">
    <cofactor evidence="6">
        <name>Zn(2+)</name>
        <dbReference type="ChEBI" id="CHEBI:29105"/>
    </cofactor>
    <text evidence="6">Binds 1 zinc ion per subunit.</text>
</comment>
<reference evidence="10" key="1">
    <citation type="journal article" date="2019" name="Int. J. Syst. Evol. Microbiol.">
        <title>The Global Catalogue of Microorganisms (GCM) 10K type strain sequencing project: providing services to taxonomists for standard genome sequencing and annotation.</title>
        <authorList>
            <consortium name="The Broad Institute Genomics Platform"/>
            <consortium name="The Broad Institute Genome Sequencing Center for Infectious Disease"/>
            <person name="Wu L."/>
            <person name="Ma J."/>
        </authorList>
    </citation>
    <scope>NUCLEOTIDE SEQUENCE [LARGE SCALE GENOMIC DNA]</scope>
    <source>
        <strain evidence="10">DT43</strain>
    </source>
</reference>
<dbReference type="CDD" id="cd07326">
    <property type="entry name" value="M56_BlaR1_MecR1_like"/>
    <property type="match status" value="1"/>
</dbReference>
<dbReference type="EMBL" id="JBHSFG010000024">
    <property type="protein sequence ID" value="MFC4465934.1"/>
    <property type="molecule type" value="Genomic_DNA"/>
</dbReference>
<evidence type="ECO:0000313" key="10">
    <source>
        <dbReference type="Proteomes" id="UP001596012"/>
    </source>
</evidence>
<protein>
    <submittedName>
        <fullName evidence="9">M56 family metallopeptidase</fullName>
    </submittedName>
</protein>
<organism evidence="9 10">
    <name type="scientific">Streptomyces xiangluensis</name>
    <dbReference type="NCBI Taxonomy" id="2665720"/>
    <lineage>
        <taxon>Bacteria</taxon>
        <taxon>Bacillati</taxon>
        <taxon>Actinomycetota</taxon>
        <taxon>Actinomycetes</taxon>
        <taxon>Kitasatosporales</taxon>
        <taxon>Streptomycetaceae</taxon>
        <taxon>Streptomyces</taxon>
    </lineage>
</organism>
<feature type="transmembrane region" description="Helical" evidence="7">
    <location>
        <begin position="34"/>
        <end position="54"/>
    </location>
</feature>
<dbReference type="Pfam" id="PF01435">
    <property type="entry name" value="Peptidase_M48"/>
    <property type="match status" value="1"/>
</dbReference>
<dbReference type="PANTHER" id="PTHR34978">
    <property type="entry name" value="POSSIBLE SENSOR-TRANSDUCER PROTEIN BLAR"/>
    <property type="match status" value="1"/>
</dbReference>
<feature type="transmembrane region" description="Helical" evidence="7">
    <location>
        <begin position="84"/>
        <end position="106"/>
    </location>
</feature>
<keyword evidence="3 6" id="KW-0378">Hydrolase</keyword>
<evidence type="ECO:0000256" key="3">
    <source>
        <dbReference type="ARBA" id="ARBA00022801"/>
    </source>
</evidence>
<name>A0ABV8YKX2_9ACTN</name>
<evidence type="ECO:0000256" key="1">
    <source>
        <dbReference type="ARBA" id="ARBA00022670"/>
    </source>
</evidence>
<dbReference type="InterPro" id="IPR052173">
    <property type="entry name" value="Beta-lactam_resp_regulator"/>
</dbReference>
<evidence type="ECO:0000259" key="8">
    <source>
        <dbReference type="Pfam" id="PF01435"/>
    </source>
</evidence>
<keyword evidence="7" id="KW-0472">Membrane</keyword>
<evidence type="ECO:0000256" key="4">
    <source>
        <dbReference type="ARBA" id="ARBA00022833"/>
    </source>
</evidence>
<keyword evidence="1 6" id="KW-0645">Protease</keyword>
<keyword evidence="7" id="KW-0812">Transmembrane</keyword>
<dbReference type="PANTHER" id="PTHR34978:SF3">
    <property type="entry name" value="SLR0241 PROTEIN"/>
    <property type="match status" value="1"/>
</dbReference>
<evidence type="ECO:0000256" key="7">
    <source>
        <dbReference type="SAM" id="Phobius"/>
    </source>
</evidence>
<evidence type="ECO:0000313" key="9">
    <source>
        <dbReference type="EMBL" id="MFC4465934.1"/>
    </source>
</evidence>
<keyword evidence="4 6" id="KW-0862">Zinc</keyword>
<evidence type="ECO:0000256" key="5">
    <source>
        <dbReference type="ARBA" id="ARBA00023049"/>
    </source>
</evidence>
<comment type="caution">
    <text evidence="9">The sequence shown here is derived from an EMBL/GenBank/DDBJ whole genome shotgun (WGS) entry which is preliminary data.</text>
</comment>
<evidence type="ECO:0000256" key="6">
    <source>
        <dbReference type="RuleBase" id="RU003983"/>
    </source>
</evidence>
<accession>A0ABV8YKX2</accession>
<keyword evidence="2" id="KW-0479">Metal-binding</keyword>
<dbReference type="Gene3D" id="3.30.2010.10">
    <property type="entry name" value="Metalloproteases ('zincins'), catalytic domain"/>
    <property type="match status" value="1"/>
</dbReference>
<keyword evidence="7" id="KW-1133">Transmembrane helix</keyword>
<comment type="similarity">
    <text evidence="6">Belongs to the peptidase M48 family.</text>
</comment>
<dbReference type="Proteomes" id="UP001596012">
    <property type="component" value="Unassembled WGS sequence"/>
</dbReference>
<dbReference type="RefSeq" id="WP_386342351.1">
    <property type="nucleotide sequence ID" value="NZ_JBHSFG010000024.1"/>
</dbReference>
<feature type="domain" description="Peptidase M48" evidence="8">
    <location>
        <begin position="111"/>
        <end position="197"/>
    </location>
</feature>
<keyword evidence="5 6" id="KW-0482">Metalloprotease</keyword>
<feature type="transmembrane region" description="Helical" evidence="7">
    <location>
        <begin position="284"/>
        <end position="308"/>
    </location>
</feature>
<proteinExistence type="inferred from homology"/>
<feature type="transmembrane region" description="Helical" evidence="7">
    <location>
        <begin position="6"/>
        <end position="22"/>
    </location>
</feature>
<sequence length="310" mass="32710">MTAPLLLASYLAAVAVPVPLLLRRARWVVYAPRTAIAVWFGLLISWVGGAILLGCEVTEELFGSGLWECCLEFFAASGPTRHEAVPVAMGVVLVFGVPARVITLLLRDVLRQRRRQLRLAEALDVLGRPVKVGGSRVMAIDHECPAAYCVAARGGRVVLTTAALRTLPQSELSAVVTHEKAHLDGRHYLLTTAAASLARALPGVPLFNSAGPAVARLVEMAADDAAARGTRRETVARGLALLVAAQTGSRSVVGTTVLQASADHVAERINRLLDMGRADERRSVVAGAGWFVGLAVAPAFVIAGTAVFCC</sequence>